<dbReference type="EMBL" id="DTLI01000057">
    <property type="protein sequence ID" value="HHS51695.1"/>
    <property type="molecule type" value="Genomic_DNA"/>
</dbReference>
<dbReference type="GO" id="GO:0019674">
    <property type="term" value="P:NAD+ metabolic process"/>
    <property type="evidence" value="ECO:0007669"/>
    <property type="project" value="InterPro"/>
</dbReference>
<evidence type="ECO:0000256" key="1">
    <source>
        <dbReference type="ARBA" id="ARBA00022679"/>
    </source>
</evidence>
<feature type="binding site" evidence="6">
    <location>
        <position position="147"/>
    </location>
    <ligand>
        <name>NAD(+)</name>
        <dbReference type="ChEBI" id="CHEBI:57540"/>
    </ligand>
</feature>
<dbReference type="GO" id="GO:0005524">
    <property type="term" value="F:ATP binding"/>
    <property type="evidence" value="ECO:0007669"/>
    <property type="project" value="UniProtKB-KW"/>
</dbReference>
<comment type="function">
    <text evidence="6">Involved in the regulation of the intracellular balance of NAD and NADP, and is a key enzyme in the biosynthesis of NADP. Catalyzes specifically the phosphorylation on 2'-hydroxyl of the adenosine moiety of NAD to yield NADP.</text>
</comment>
<feature type="binding site" evidence="6">
    <location>
        <position position="236"/>
    </location>
    <ligand>
        <name>NAD(+)</name>
        <dbReference type="ChEBI" id="CHEBI:57540"/>
    </ligand>
</feature>
<sequence>MKIGIIANLKKASALKTINQILEYLTLKAIEPLLEIEAANLLKCRQIGVTDEELIDSCQLIIALGGDGTLLRAARLVGDKEKPILGINLGGLGFLTEFSSEEFKQGLDDFLNSTHREEKRMVLSITYRQENFFALNDCSINMGPSCRVIETIIYSDTNYVTRVVADGVVVATPTGSTAYSLAAGGPIVFPTMEAILITPLCPHALSSRPLVLPASETLTIQLDPNSEPAILIIDGQERRGFNPNDKVTIKKANHKVRLVAPKDKSYYEILRRKMKWSGKPGESIE</sequence>
<feature type="binding site" evidence="6">
    <location>
        <begin position="136"/>
        <end position="137"/>
    </location>
    <ligand>
        <name>NAD(+)</name>
        <dbReference type="ChEBI" id="CHEBI:57540"/>
    </ligand>
</feature>
<dbReference type="GO" id="GO:0003951">
    <property type="term" value="F:NAD+ kinase activity"/>
    <property type="evidence" value="ECO:0007669"/>
    <property type="project" value="UniProtKB-UniRule"/>
</dbReference>
<comment type="caution">
    <text evidence="6">Lacks conserved residue(s) required for the propagation of feature annotation.</text>
</comment>
<dbReference type="EC" id="2.7.1.23" evidence="6"/>
<dbReference type="GO" id="GO:0005737">
    <property type="term" value="C:cytoplasm"/>
    <property type="evidence" value="ECO:0007669"/>
    <property type="project" value="UniProtKB-SubCell"/>
</dbReference>
<comment type="cofactor">
    <cofactor evidence="6">
        <name>a divalent metal cation</name>
        <dbReference type="ChEBI" id="CHEBI:60240"/>
    </cofactor>
</comment>
<feature type="binding site" evidence="6">
    <location>
        <position position="72"/>
    </location>
    <ligand>
        <name>NAD(+)</name>
        <dbReference type="ChEBI" id="CHEBI:57540"/>
    </ligand>
</feature>
<comment type="caution">
    <text evidence="7">The sequence shown here is derived from an EMBL/GenBank/DDBJ whole genome shotgun (WGS) entry which is preliminary data.</text>
</comment>
<name>A0A7C6EA86_UNCW3</name>
<comment type="catalytic activity">
    <reaction evidence="5 6">
        <text>NAD(+) + ATP = ADP + NADP(+) + H(+)</text>
        <dbReference type="Rhea" id="RHEA:18629"/>
        <dbReference type="ChEBI" id="CHEBI:15378"/>
        <dbReference type="ChEBI" id="CHEBI:30616"/>
        <dbReference type="ChEBI" id="CHEBI:57540"/>
        <dbReference type="ChEBI" id="CHEBI:58349"/>
        <dbReference type="ChEBI" id="CHEBI:456216"/>
        <dbReference type="EC" id="2.7.1.23"/>
    </reaction>
</comment>
<keyword evidence="3 6" id="KW-0521">NADP</keyword>
<dbReference type="GO" id="GO:0046872">
    <property type="term" value="F:metal ion binding"/>
    <property type="evidence" value="ECO:0007669"/>
    <property type="project" value="UniProtKB-UniRule"/>
</dbReference>
<feature type="active site" description="Proton acceptor" evidence="6">
    <location>
        <position position="67"/>
    </location>
</feature>
<dbReference type="AlphaFoldDB" id="A0A7C6EA86"/>
<evidence type="ECO:0000256" key="2">
    <source>
        <dbReference type="ARBA" id="ARBA00022777"/>
    </source>
</evidence>
<dbReference type="PANTHER" id="PTHR20275">
    <property type="entry name" value="NAD KINASE"/>
    <property type="match status" value="1"/>
</dbReference>
<keyword evidence="1 6" id="KW-0808">Transferase</keyword>
<evidence type="ECO:0000256" key="3">
    <source>
        <dbReference type="ARBA" id="ARBA00022857"/>
    </source>
</evidence>
<keyword evidence="6" id="KW-0963">Cytoplasm</keyword>
<comment type="similarity">
    <text evidence="6">Belongs to the NAD kinase family.</text>
</comment>
<dbReference type="InterPro" id="IPR016064">
    <property type="entry name" value="NAD/diacylglycerol_kinase_sf"/>
</dbReference>
<evidence type="ECO:0000313" key="7">
    <source>
        <dbReference type="EMBL" id="HHS51695.1"/>
    </source>
</evidence>
<proteinExistence type="inferred from homology"/>
<dbReference type="InterPro" id="IPR002504">
    <property type="entry name" value="NADK"/>
</dbReference>
<comment type="subcellular location">
    <subcellularLocation>
        <location evidence="6">Cytoplasm</location>
    </subcellularLocation>
</comment>
<dbReference type="Pfam" id="PF01513">
    <property type="entry name" value="NAD_kinase"/>
    <property type="match status" value="1"/>
</dbReference>
<keyword evidence="2 6" id="KW-0418">Kinase</keyword>
<dbReference type="GO" id="GO:0051287">
    <property type="term" value="F:NAD binding"/>
    <property type="evidence" value="ECO:0007669"/>
    <property type="project" value="UniProtKB-ARBA"/>
</dbReference>
<keyword evidence="6" id="KW-0547">Nucleotide-binding</keyword>
<reference evidence="7" key="1">
    <citation type="journal article" date="2020" name="mSystems">
        <title>Genome- and Community-Level Interaction Insights into Carbon Utilization and Element Cycling Functions of Hydrothermarchaeota in Hydrothermal Sediment.</title>
        <authorList>
            <person name="Zhou Z."/>
            <person name="Liu Y."/>
            <person name="Xu W."/>
            <person name="Pan J."/>
            <person name="Luo Z.H."/>
            <person name="Li M."/>
        </authorList>
    </citation>
    <scope>NUCLEOTIDE SEQUENCE [LARGE SCALE GENOMIC DNA]</scope>
    <source>
        <strain evidence="7">SpSt-876</strain>
    </source>
</reference>
<accession>A0A7C6EA86</accession>
<evidence type="ECO:0000256" key="6">
    <source>
        <dbReference type="HAMAP-Rule" id="MF_00361"/>
    </source>
</evidence>
<gene>
    <name evidence="6" type="primary">nadK</name>
    <name evidence="7" type="ORF">ENW73_02350</name>
</gene>
<dbReference type="InterPro" id="IPR017438">
    <property type="entry name" value="ATP-NAD_kinase_N"/>
</dbReference>
<protein>
    <recommendedName>
        <fullName evidence="6">NAD kinase</fullName>
        <ecNumber evidence="6">2.7.1.23</ecNumber>
    </recommendedName>
    <alternativeName>
        <fullName evidence="6">ATP-dependent NAD kinase</fullName>
    </alternativeName>
</protein>
<organism evidence="7">
    <name type="scientific">candidate division WOR-3 bacterium</name>
    <dbReference type="NCBI Taxonomy" id="2052148"/>
    <lineage>
        <taxon>Bacteria</taxon>
        <taxon>Bacteria division WOR-3</taxon>
    </lineage>
</organism>
<dbReference type="PANTHER" id="PTHR20275:SF0">
    <property type="entry name" value="NAD KINASE"/>
    <property type="match status" value="1"/>
</dbReference>
<dbReference type="Gene3D" id="2.60.200.30">
    <property type="entry name" value="Probable inorganic polyphosphate/atp-NAD kinase, domain 2"/>
    <property type="match status" value="1"/>
</dbReference>
<dbReference type="Pfam" id="PF20143">
    <property type="entry name" value="NAD_kinase_C"/>
    <property type="match status" value="1"/>
</dbReference>
<evidence type="ECO:0000256" key="5">
    <source>
        <dbReference type="ARBA" id="ARBA00047925"/>
    </source>
</evidence>
<feature type="binding site" evidence="6">
    <location>
        <position position="166"/>
    </location>
    <ligand>
        <name>NAD(+)</name>
        <dbReference type="ChEBI" id="CHEBI:57540"/>
    </ligand>
</feature>
<dbReference type="HAMAP" id="MF_00361">
    <property type="entry name" value="NAD_kinase"/>
    <property type="match status" value="1"/>
</dbReference>
<keyword evidence="6" id="KW-0067">ATP-binding</keyword>
<evidence type="ECO:0000256" key="4">
    <source>
        <dbReference type="ARBA" id="ARBA00023027"/>
    </source>
</evidence>
<dbReference type="Gene3D" id="3.40.50.10330">
    <property type="entry name" value="Probable inorganic polyphosphate/atp-NAD kinase, domain 1"/>
    <property type="match status" value="1"/>
</dbReference>
<dbReference type="GO" id="GO:0006741">
    <property type="term" value="P:NADP+ biosynthetic process"/>
    <property type="evidence" value="ECO:0007669"/>
    <property type="project" value="UniProtKB-UniRule"/>
</dbReference>
<feature type="binding site" evidence="6">
    <location>
        <begin position="67"/>
        <end position="68"/>
    </location>
    <ligand>
        <name>NAD(+)</name>
        <dbReference type="ChEBI" id="CHEBI:57540"/>
    </ligand>
</feature>
<dbReference type="InterPro" id="IPR017437">
    <property type="entry name" value="ATP-NAD_kinase_PpnK-typ_C"/>
</dbReference>
<dbReference type="SUPFAM" id="SSF111331">
    <property type="entry name" value="NAD kinase/diacylglycerol kinase-like"/>
    <property type="match status" value="1"/>
</dbReference>
<keyword evidence="4 6" id="KW-0520">NAD</keyword>